<evidence type="ECO:0000313" key="4">
    <source>
        <dbReference type="Proteomes" id="UP001501676"/>
    </source>
</evidence>
<feature type="transmembrane region" description="Helical" evidence="2">
    <location>
        <begin position="123"/>
        <end position="144"/>
    </location>
</feature>
<keyword evidence="2" id="KW-0472">Membrane</keyword>
<sequence>MKPSDLDQLADYAEGLLDGTPDADAIAARIATDQEWADAYRQLAAVLPGISADLGALPEIPMPADVAAALDRTLAEQPPLAATRPSDGDDNGAAQPWVAPQPTDDLDRLRSERAARKSRTARAGGWAVAAAAAAVVAIAGVGVFQSFDLQGSDDSAETSAVGNSTPKVMSGPGVPSIHVSGTSYSSAELGTQSRALLENRDESAPRQEASSSADRPAAGTPKAAVPAALRRLLGPADLQNCLTALGLGAPVVAVDYATLDGAPAIIVVADNPGSDRLTIVAAGPDCGAQGFGDERTRTTVSR</sequence>
<proteinExistence type="predicted"/>
<protein>
    <recommendedName>
        <fullName evidence="5">Anti-sigma factor</fullName>
    </recommendedName>
</protein>
<name>A0ABP6T5S3_9ACTN</name>
<comment type="caution">
    <text evidence="3">The sequence shown here is derived from an EMBL/GenBank/DDBJ whole genome shotgun (WGS) entry which is preliminary data.</text>
</comment>
<accession>A0ABP6T5S3</accession>
<dbReference type="RefSeq" id="WP_345731728.1">
    <property type="nucleotide sequence ID" value="NZ_BAAAYN010000044.1"/>
</dbReference>
<evidence type="ECO:0000256" key="1">
    <source>
        <dbReference type="SAM" id="MobiDB-lite"/>
    </source>
</evidence>
<keyword evidence="2" id="KW-1133">Transmembrane helix</keyword>
<feature type="region of interest" description="Disordered" evidence="1">
    <location>
        <begin position="199"/>
        <end position="221"/>
    </location>
</feature>
<gene>
    <name evidence="3" type="ORF">GCM10020369_61330</name>
</gene>
<feature type="region of interest" description="Disordered" evidence="1">
    <location>
        <begin position="79"/>
        <end position="116"/>
    </location>
</feature>
<keyword evidence="2" id="KW-0812">Transmembrane</keyword>
<feature type="compositionally biased region" description="Polar residues" evidence="1">
    <location>
        <begin position="152"/>
        <end position="167"/>
    </location>
</feature>
<organism evidence="3 4">
    <name type="scientific">Cryptosporangium minutisporangium</name>
    <dbReference type="NCBI Taxonomy" id="113569"/>
    <lineage>
        <taxon>Bacteria</taxon>
        <taxon>Bacillati</taxon>
        <taxon>Actinomycetota</taxon>
        <taxon>Actinomycetes</taxon>
        <taxon>Cryptosporangiales</taxon>
        <taxon>Cryptosporangiaceae</taxon>
        <taxon>Cryptosporangium</taxon>
    </lineage>
</organism>
<keyword evidence="4" id="KW-1185">Reference proteome</keyword>
<dbReference type="Proteomes" id="UP001501676">
    <property type="component" value="Unassembled WGS sequence"/>
</dbReference>
<evidence type="ECO:0000313" key="3">
    <source>
        <dbReference type="EMBL" id="GAA3393915.1"/>
    </source>
</evidence>
<dbReference type="EMBL" id="BAAAYN010000044">
    <property type="protein sequence ID" value="GAA3393915.1"/>
    <property type="molecule type" value="Genomic_DNA"/>
</dbReference>
<feature type="compositionally biased region" description="Basic and acidic residues" evidence="1">
    <location>
        <begin position="105"/>
        <end position="115"/>
    </location>
</feature>
<evidence type="ECO:0000256" key="2">
    <source>
        <dbReference type="SAM" id="Phobius"/>
    </source>
</evidence>
<evidence type="ECO:0008006" key="5">
    <source>
        <dbReference type="Google" id="ProtNLM"/>
    </source>
</evidence>
<feature type="region of interest" description="Disordered" evidence="1">
    <location>
        <begin position="152"/>
        <end position="187"/>
    </location>
</feature>
<reference evidence="4" key="1">
    <citation type="journal article" date="2019" name="Int. J. Syst. Evol. Microbiol.">
        <title>The Global Catalogue of Microorganisms (GCM) 10K type strain sequencing project: providing services to taxonomists for standard genome sequencing and annotation.</title>
        <authorList>
            <consortium name="The Broad Institute Genomics Platform"/>
            <consortium name="The Broad Institute Genome Sequencing Center for Infectious Disease"/>
            <person name="Wu L."/>
            <person name="Ma J."/>
        </authorList>
    </citation>
    <scope>NUCLEOTIDE SEQUENCE [LARGE SCALE GENOMIC DNA]</scope>
    <source>
        <strain evidence="4">JCM 9458</strain>
    </source>
</reference>